<reference evidence="2" key="1">
    <citation type="journal article" date="2015" name="Proc. Natl. Acad. Sci. U.S.A.">
        <title>Identification of the VERNALIZATION 4 gene reveals the origin of spring growth habit in ancient wheats from South Asia.</title>
        <authorList>
            <person name="Kippes N."/>
            <person name="Debernardi J.M."/>
            <person name="Vasquez-Gross H.A."/>
            <person name="Akpinar B.A."/>
            <person name="Budak H."/>
            <person name="Kato K."/>
            <person name="Chao S."/>
            <person name="Akhunov E."/>
            <person name="Dubcovsky J."/>
        </authorList>
    </citation>
    <scope>NUCLEOTIDE SEQUENCE</scope>
</reference>
<evidence type="ECO:0000313" key="2">
    <source>
        <dbReference type="EMBL" id="AKP94155.1"/>
    </source>
</evidence>
<dbReference type="EMBL" id="AC270085">
    <property type="protein sequence ID" value="AKP94155.1"/>
    <property type="molecule type" value="Genomic_DNA"/>
</dbReference>
<gene>
    <name evidence="2" type="primary">TRIUR3_08792</name>
</gene>
<dbReference type="AlphaFoldDB" id="A0A0H4SLD7"/>
<proteinExistence type="predicted"/>
<organism evidence="2">
    <name type="scientific">Triticum aestivum</name>
    <name type="common">Wheat</name>
    <dbReference type="NCBI Taxonomy" id="4565"/>
    <lineage>
        <taxon>Eukaryota</taxon>
        <taxon>Viridiplantae</taxon>
        <taxon>Streptophyta</taxon>
        <taxon>Embryophyta</taxon>
        <taxon>Tracheophyta</taxon>
        <taxon>Spermatophyta</taxon>
        <taxon>Magnoliopsida</taxon>
        <taxon>Liliopsida</taxon>
        <taxon>Poales</taxon>
        <taxon>Poaceae</taxon>
        <taxon>BOP clade</taxon>
        <taxon>Pooideae</taxon>
        <taxon>Triticodae</taxon>
        <taxon>Triticeae</taxon>
        <taxon>Triticinae</taxon>
        <taxon>Triticum</taxon>
    </lineage>
</organism>
<accession>A0A0H4SLD7</accession>
<feature type="region of interest" description="Disordered" evidence="1">
    <location>
        <begin position="1"/>
        <end position="32"/>
    </location>
</feature>
<evidence type="ECO:0000256" key="1">
    <source>
        <dbReference type="SAM" id="MobiDB-lite"/>
    </source>
</evidence>
<protein>
    <submittedName>
        <fullName evidence="2">TRIUR3_08792</fullName>
    </submittedName>
</protein>
<sequence>MGVSPQGRRLREEVGSEVAHLQSGTPAMAGGIRGRRQRLGFTACSSSVGDPGDGGCHLKTGGVARYPRPAAAHRTKVDRGRGGVPWRRLEEGGAIVGAWCGGRRKVVGGGGE</sequence>
<name>A0A0H4SLD7_WHEAT</name>